<dbReference type="CDD" id="cd03135">
    <property type="entry name" value="GATase1_DJ-1"/>
    <property type="match status" value="1"/>
</dbReference>
<dbReference type="Pfam" id="PF01965">
    <property type="entry name" value="DJ-1_PfpI"/>
    <property type="match status" value="1"/>
</dbReference>
<evidence type="ECO:0000259" key="2">
    <source>
        <dbReference type="Pfam" id="PF01965"/>
    </source>
</evidence>
<proteinExistence type="predicted"/>
<dbReference type="GO" id="GO:0005737">
    <property type="term" value="C:cytoplasm"/>
    <property type="evidence" value="ECO:0007669"/>
    <property type="project" value="UniProtKB-ARBA"/>
</dbReference>
<organism evidence="3">
    <name type="scientific">Thermocrinis ruber</name>
    <dbReference type="NCBI Taxonomy" id="75906"/>
    <lineage>
        <taxon>Bacteria</taxon>
        <taxon>Pseudomonadati</taxon>
        <taxon>Aquificota</taxon>
        <taxon>Aquificia</taxon>
        <taxon>Aquificales</taxon>
        <taxon>Aquificaceae</taxon>
        <taxon>Thermocrinis</taxon>
    </lineage>
</organism>
<sequence>MAKKVAILLAEGFEEVEAVAPIDVLRRGGVEVIIAGLTKEPVPSARNVKIVPDVSVDELNPDELDMVILPGGAGGVEKLKQDPRVERLVKAMEEKGKYISAICAAPTALAKFGVLEGKKATVYPTLVEEIKPAFFVDMPVVEDERVITSQGPGTALEFGLKLLEKLEGKEKAREVAKRMLVKYD</sequence>
<dbReference type="NCBIfam" id="TIGR01383">
    <property type="entry name" value="not_thiJ"/>
    <property type="match status" value="1"/>
</dbReference>
<dbReference type="SUPFAM" id="SSF52317">
    <property type="entry name" value="Class I glutamine amidotransferase-like"/>
    <property type="match status" value="1"/>
</dbReference>
<feature type="domain" description="DJ-1/PfpI" evidence="2">
    <location>
        <begin position="3"/>
        <end position="164"/>
    </location>
</feature>
<keyword evidence="1" id="KW-0677">Repeat</keyword>
<accession>A0A7C5X135</accession>
<reference evidence="3" key="1">
    <citation type="journal article" date="2020" name="mSystems">
        <title>Genome- and Community-Level Interaction Insights into Carbon Utilization and Element Cycling Functions of Hydrothermarchaeota in Hydrothermal Sediment.</title>
        <authorList>
            <person name="Zhou Z."/>
            <person name="Liu Y."/>
            <person name="Xu W."/>
            <person name="Pan J."/>
            <person name="Luo Z.H."/>
            <person name="Li M."/>
        </authorList>
    </citation>
    <scope>NUCLEOTIDE SEQUENCE [LARGE SCALE GENOMIC DNA]</scope>
    <source>
        <strain evidence="3">SpSt-114</strain>
    </source>
</reference>
<dbReference type="Gene3D" id="3.40.50.880">
    <property type="match status" value="1"/>
</dbReference>
<dbReference type="InterPro" id="IPR006287">
    <property type="entry name" value="DJ-1"/>
</dbReference>
<dbReference type="InterPro" id="IPR029062">
    <property type="entry name" value="Class_I_gatase-like"/>
</dbReference>
<evidence type="ECO:0000256" key="1">
    <source>
        <dbReference type="ARBA" id="ARBA00022737"/>
    </source>
</evidence>
<dbReference type="InterPro" id="IPR002818">
    <property type="entry name" value="DJ-1/PfpI"/>
</dbReference>
<gene>
    <name evidence="3" type="ORF">ENN04_03950</name>
</gene>
<dbReference type="PANTHER" id="PTHR48094">
    <property type="entry name" value="PROTEIN/NUCLEIC ACID DEGLYCASE DJ-1-RELATED"/>
    <property type="match status" value="1"/>
</dbReference>
<comment type="caution">
    <text evidence="3">The sequence shown here is derived from an EMBL/GenBank/DDBJ whole genome shotgun (WGS) entry which is preliminary data.</text>
</comment>
<dbReference type="InterPro" id="IPR050325">
    <property type="entry name" value="Prot/Nucl_acid_deglycase"/>
</dbReference>
<dbReference type="PANTHER" id="PTHR48094:SF12">
    <property type="entry name" value="PARKINSON DISEASE PROTEIN 7 HOMOLOG"/>
    <property type="match status" value="1"/>
</dbReference>
<evidence type="ECO:0000313" key="3">
    <source>
        <dbReference type="EMBL" id="HHO73771.1"/>
    </source>
</evidence>
<protein>
    <submittedName>
        <fullName evidence="3">DJ-1/PfpI family protein</fullName>
    </submittedName>
</protein>
<dbReference type="EMBL" id="DSAC01000048">
    <property type="protein sequence ID" value="HHO73771.1"/>
    <property type="molecule type" value="Genomic_DNA"/>
</dbReference>
<dbReference type="AlphaFoldDB" id="A0A7C5X135"/>
<dbReference type="FunFam" id="3.40.50.880:FF:000015">
    <property type="entry name" value="Protein DJ-1 homolog C"/>
    <property type="match status" value="1"/>
</dbReference>
<name>A0A7C5X135_9AQUI</name>